<dbReference type="Proteomes" id="UP001497482">
    <property type="component" value="Chromosome 9"/>
</dbReference>
<feature type="compositionally biased region" description="Basic and acidic residues" evidence="1">
    <location>
        <begin position="116"/>
        <end position="126"/>
    </location>
</feature>
<evidence type="ECO:0000313" key="2">
    <source>
        <dbReference type="EMBL" id="CAL1616170.1"/>
    </source>
</evidence>
<sequence length="246" mass="28091">MPSCIPAPQYQHWPGSRGEYMRPIDHRRGPPKSYLPRGISWPSPYYPPCPPPCEREPYRHIDRMVGRPGDLDYREIREGGRASYASQSSGRGSAGLYRQSLSITPTLLSSPETTEESERHMEQSERRAKRKNTSVDESYEWDSADVCVDVEVLEAMMLDQSKKGLWKGRRDQCIGLQDNQQKGQCPSVSPPVSNPPRHNRRSLSEERFNALRQEYHEYRQAQESSSHVPCLQRSIDSDSEASSALL</sequence>
<feature type="region of interest" description="Disordered" evidence="1">
    <location>
        <begin position="177"/>
        <end position="246"/>
    </location>
</feature>
<dbReference type="AlphaFoldDB" id="A0AAV2MS68"/>
<name>A0AAV2MS68_KNICA</name>
<dbReference type="EMBL" id="OZ035831">
    <property type="protein sequence ID" value="CAL1616170.1"/>
    <property type="molecule type" value="Genomic_DNA"/>
</dbReference>
<organism evidence="2 3">
    <name type="scientific">Knipowitschia caucasica</name>
    <name type="common">Caucasian dwarf goby</name>
    <name type="synonym">Pomatoschistus caucasicus</name>
    <dbReference type="NCBI Taxonomy" id="637954"/>
    <lineage>
        <taxon>Eukaryota</taxon>
        <taxon>Metazoa</taxon>
        <taxon>Chordata</taxon>
        <taxon>Craniata</taxon>
        <taxon>Vertebrata</taxon>
        <taxon>Euteleostomi</taxon>
        <taxon>Actinopterygii</taxon>
        <taxon>Neopterygii</taxon>
        <taxon>Teleostei</taxon>
        <taxon>Neoteleostei</taxon>
        <taxon>Acanthomorphata</taxon>
        <taxon>Gobiaria</taxon>
        <taxon>Gobiiformes</taxon>
        <taxon>Gobioidei</taxon>
        <taxon>Gobiidae</taxon>
        <taxon>Gobiinae</taxon>
        <taxon>Knipowitschia</taxon>
    </lineage>
</organism>
<evidence type="ECO:0000313" key="3">
    <source>
        <dbReference type="Proteomes" id="UP001497482"/>
    </source>
</evidence>
<feature type="compositionally biased region" description="Low complexity" evidence="1">
    <location>
        <begin position="100"/>
        <end position="112"/>
    </location>
</feature>
<keyword evidence="3" id="KW-1185">Reference proteome</keyword>
<proteinExistence type="predicted"/>
<gene>
    <name evidence="2" type="ORF">KC01_LOCUS41986</name>
</gene>
<evidence type="ECO:0000256" key="1">
    <source>
        <dbReference type="SAM" id="MobiDB-lite"/>
    </source>
</evidence>
<reference evidence="2 3" key="1">
    <citation type="submission" date="2024-04" db="EMBL/GenBank/DDBJ databases">
        <authorList>
            <person name="Waldvogel A.-M."/>
            <person name="Schoenle A."/>
        </authorList>
    </citation>
    <scope>NUCLEOTIDE SEQUENCE [LARGE SCALE GENOMIC DNA]</scope>
</reference>
<feature type="region of interest" description="Disordered" evidence="1">
    <location>
        <begin position="78"/>
        <end position="135"/>
    </location>
</feature>
<protein>
    <submittedName>
        <fullName evidence="2">Uncharacterized protein</fullName>
    </submittedName>
</protein>
<accession>A0AAV2MS68</accession>
<feature type="compositionally biased region" description="Basic and acidic residues" evidence="1">
    <location>
        <begin position="202"/>
        <end position="220"/>
    </location>
</feature>